<dbReference type="Proteomes" id="UP000054032">
    <property type="component" value="Unassembled WGS sequence"/>
</dbReference>
<proteinExistence type="predicted"/>
<dbReference type="EMBL" id="KI964221">
    <property type="protein sequence ID" value="EUC39924.1"/>
    <property type="molecule type" value="Genomic_DNA"/>
</dbReference>
<feature type="compositionally biased region" description="Polar residues" evidence="1">
    <location>
        <begin position="173"/>
        <end position="196"/>
    </location>
</feature>
<protein>
    <submittedName>
        <fullName evidence="2">Uncharacterized protein</fullName>
    </submittedName>
</protein>
<dbReference type="HOGENOM" id="CLU_1283054_0_0_1"/>
<dbReference type="GeneID" id="19117751"/>
<dbReference type="AlphaFoldDB" id="W6YWM5"/>
<name>W6YWM5_COCMI</name>
<reference evidence="2 3" key="1">
    <citation type="journal article" date="2013" name="PLoS Genet.">
        <title>Comparative genome structure, secondary metabolite, and effector coding capacity across Cochliobolus pathogens.</title>
        <authorList>
            <person name="Condon B.J."/>
            <person name="Leng Y."/>
            <person name="Wu D."/>
            <person name="Bushley K.E."/>
            <person name="Ohm R.A."/>
            <person name="Otillar R."/>
            <person name="Martin J."/>
            <person name="Schackwitz W."/>
            <person name="Grimwood J."/>
            <person name="MohdZainudin N."/>
            <person name="Xue C."/>
            <person name="Wang R."/>
            <person name="Manning V.A."/>
            <person name="Dhillon B."/>
            <person name="Tu Z.J."/>
            <person name="Steffenson B.J."/>
            <person name="Salamov A."/>
            <person name="Sun H."/>
            <person name="Lowry S."/>
            <person name="LaButti K."/>
            <person name="Han J."/>
            <person name="Copeland A."/>
            <person name="Lindquist E."/>
            <person name="Barry K."/>
            <person name="Schmutz J."/>
            <person name="Baker S.E."/>
            <person name="Ciuffetti L.M."/>
            <person name="Grigoriev I.V."/>
            <person name="Zhong S."/>
            <person name="Turgeon B.G."/>
        </authorList>
    </citation>
    <scope>NUCLEOTIDE SEQUENCE [LARGE SCALE GENOMIC DNA]</scope>
    <source>
        <strain evidence="2 3">ATCC 44560</strain>
    </source>
</reference>
<dbReference type="RefSeq" id="XP_007693551.1">
    <property type="nucleotide sequence ID" value="XM_007695361.1"/>
</dbReference>
<feature type="region of interest" description="Disordered" evidence="1">
    <location>
        <begin position="163"/>
        <end position="215"/>
    </location>
</feature>
<sequence>MQVYLSYLEAEQRVSTWKSITSKSIMEFSSSESTMDSDRPPRPLRSATKNKKRAMTYGCWSRLHEYVGKAAGLDHAESESLSKTVEQQVRQLLKERPGIPWKDYDSNDKDCCLESTETMLRVITKKTVPRDRLEWMISPLIDTLIDAQEEKVKGKKAAAIRVDKKNPGVLPSRSPTAPNSSSAIHSTHFDATSNTKADTDKSHVKAKPYDPVRDL</sequence>
<evidence type="ECO:0000313" key="3">
    <source>
        <dbReference type="Proteomes" id="UP000054032"/>
    </source>
</evidence>
<feature type="region of interest" description="Disordered" evidence="1">
    <location>
        <begin position="28"/>
        <end position="50"/>
    </location>
</feature>
<accession>W6YWM5</accession>
<keyword evidence="3" id="KW-1185">Reference proteome</keyword>
<evidence type="ECO:0000256" key="1">
    <source>
        <dbReference type="SAM" id="MobiDB-lite"/>
    </source>
</evidence>
<dbReference type="KEGG" id="bor:COCMIDRAFT_10081"/>
<feature type="compositionally biased region" description="Basic and acidic residues" evidence="1">
    <location>
        <begin position="197"/>
        <end position="215"/>
    </location>
</feature>
<organism evidence="2 3">
    <name type="scientific">Bipolaris oryzae ATCC 44560</name>
    <dbReference type="NCBI Taxonomy" id="930090"/>
    <lineage>
        <taxon>Eukaryota</taxon>
        <taxon>Fungi</taxon>
        <taxon>Dikarya</taxon>
        <taxon>Ascomycota</taxon>
        <taxon>Pezizomycotina</taxon>
        <taxon>Dothideomycetes</taxon>
        <taxon>Pleosporomycetidae</taxon>
        <taxon>Pleosporales</taxon>
        <taxon>Pleosporineae</taxon>
        <taxon>Pleosporaceae</taxon>
        <taxon>Bipolaris</taxon>
    </lineage>
</organism>
<gene>
    <name evidence="2" type="ORF">COCMIDRAFT_10081</name>
</gene>
<evidence type="ECO:0000313" key="2">
    <source>
        <dbReference type="EMBL" id="EUC39924.1"/>
    </source>
</evidence>